<dbReference type="EMBL" id="LJIG01009246">
    <property type="protein sequence ID" value="KRT83464.1"/>
    <property type="molecule type" value="Genomic_DNA"/>
</dbReference>
<dbReference type="GO" id="GO:0006888">
    <property type="term" value="P:endoplasmic reticulum to Golgi vesicle-mediated transport"/>
    <property type="evidence" value="ECO:0007669"/>
    <property type="project" value="UniProtKB-UniRule"/>
</dbReference>
<dbReference type="PANTHER" id="PTHR23249:SF16">
    <property type="entry name" value="TRAFFICKING PROTEIN PARTICLE COMPLEX SUBUNIT 1"/>
    <property type="match status" value="1"/>
</dbReference>
<dbReference type="GO" id="GO:0030008">
    <property type="term" value="C:TRAPP complex"/>
    <property type="evidence" value="ECO:0007669"/>
    <property type="project" value="UniProtKB-UniRule"/>
</dbReference>
<dbReference type="Proteomes" id="UP000051574">
    <property type="component" value="Unassembled WGS sequence"/>
</dbReference>
<evidence type="ECO:0000256" key="1">
    <source>
        <dbReference type="ARBA" id="ARBA00022448"/>
    </source>
</evidence>
<keyword evidence="4 7" id="KW-0333">Golgi apparatus</keyword>
<comment type="subunit">
    <text evidence="6">Part of the multisubunit transport protein particle (TRAPP) complex. The heterodimer TRAPPC6B-TRAPPC3 interacts with TRAPPC1 likely providing a core for TRAPP complex formation.</text>
</comment>
<protein>
    <recommendedName>
        <fullName evidence="7">Trafficking protein particle complex subunit</fullName>
    </recommendedName>
</protein>
<comment type="similarity">
    <text evidence="5">Belongs to the TRAPP small subunits family. BET5 subfamily.</text>
</comment>
<keyword evidence="3 7" id="KW-0931">ER-Golgi transport</keyword>
<comment type="caution">
    <text evidence="8">The sequence shown here is derived from an EMBL/GenBank/DDBJ whole genome shotgun (WGS) entry which is preliminary data.</text>
</comment>
<dbReference type="InterPro" id="IPR007233">
    <property type="entry name" value="TRAPPC"/>
</dbReference>
<organism evidence="8 9">
    <name type="scientific">Oryctes borbonicus</name>
    <dbReference type="NCBI Taxonomy" id="1629725"/>
    <lineage>
        <taxon>Eukaryota</taxon>
        <taxon>Metazoa</taxon>
        <taxon>Ecdysozoa</taxon>
        <taxon>Arthropoda</taxon>
        <taxon>Hexapoda</taxon>
        <taxon>Insecta</taxon>
        <taxon>Pterygota</taxon>
        <taxon>Neoptera</taxon>
        <taxon>Endopterygota</taxon>
        <taxon>Coleoptera</taxon>
        <taxon>Polyphaga</taxon>
        <taxon>Scarabaeiformia</taxon>
        <taxon>Scarabaeidae</taxon>
        <taxon>Dynastinae</taxon>
        <taxon>Oryctes</taxon>
    </lineage>
</organism>
<dbReference type="InterPro" id="IPR011012">
    <property type="entry name" value="Longin-like_dom_sf"/>
</dbReference>
<dbReference type="SMART" id="SM01399">
    <property type="entry name" value="Sybindin"/>
    <property type="match status" value="1"/>
</dbReference>
<comment type="subcellular location">
    <subcellularLocation>
        <location evidence="7">Endoplasmic reticulum</location>
    </subcellularLocation>
    <subcellularLocation>
        <location evidence="7">Golgi apparatus</location>
        <location evidence="7">cis-Golgi network</location>
    </subcellularLocation>
</comment>
<evidence type="ECO:0000256" key="6">
    <source>
        <dbReference type="ARBA" id="ARBA00062874"/>
    </source>
</evidence>
<dbReference type="Gene3D" id="3.30.450.70">
    <property type="match status" value="1"/>
</dbReference>
<dbReference type="SUPFAM" id="SSF64356">
    <property type="entry name" value="SNARE-like"/>
    <property type="match status" value="1"/>
</dbReference>
<dbReference type="GO" id="GO:0005783">
    <property type="term" value="C:endoplasmic reticulum"/>
    <property type="evidence" value="ECO:0007669"/>
    <property type="project" value="UniProtKB-SubCell"/>
</dbReference>
<name>A0A0T6B7X3_9SCAR</name>
<gene>
    <name evidence="8" type="ORF">AMK59_3431</name>
</gene>
<dbReference type="PANTHER" id="PTHR23249">
    <property type="entry name" value="TRAFFICKING PROTEIN PARTICLE COMPLEX SUBUNIT"/>
    <property type="match status" value="1"/>
</dbReference>
<keyword evidence="1 7" id="KW-0813">Transport</keyword>
<evidence type="ECO:0000256" key="4">
    <source>
        <dbReference type="ARBA" id="ARBA00023034"/>
    </source>
</evidence>
<reference evidence="8 9" key="1">
    <citation type="submission" date="2015-09" db="EMBL/GenBank/DDBJ databases">
        <title>Draft genome of the scarab beetle Oryctes borbonicus.</title>
        <authorList>
            <person name="Meyer J.M."/>
            <person name="Markov G.V."/>
            <person name="Baskaran P."/>
            <person name="Herrmann M."/>
            <person name="Sommer R.J."/>
            <person name="Roedelsperger C."/>
        </authorList>
    </citation>
    <scope>NUCLEOTIDE SEQUENCE [LARGE SCALE GENOMIC DNA]</scope>
    <source>
        <strain evidence="8">OB123</strain>
        <tissue evidence="8">Whole animal</tissue>
    </source>
</reference>
<keyword evidence="9" id="KW-1185">Reference proteome</keyword>
<evidence type="ECO:0000313" key="9">
    <source>
        <dbReference type="Proteomes" id="UP000051574"/>
    </source>
</evidence>
<sequence length="145" mass="16893">MTVYNLYIFDKNGILLYYCEWNRFKQSGMTKEEEAKLMYGMLFSIKSFVSKISPLDTKEGFLYYKTSKYTLHYLEIASGLKLIINTDNNAQGVRELLQQIYSQIYVEYVVKNPITSINQPIQSDLFKTKLDNFVKSSAVYLSKAI</sequence>
<dbReference type="OrthoDB" id="246406at2759"/>
<accession>A0A0T6B7X3</accession>
<dbReference type="GO" id="GO:0005794">
    <property type="term" value="C:Golgi apparatus"/>
    <property type="evidence" value="ECO:0007669"/>
    <property type="project" value="UniProtKB-SubCell"/>
</dbReference>
<evidence type="ECO:0000256" key="3">
    <source>
        <dbReference type="ARBA" id="ARBA00022892"/>
    </source>
</evidence>
<dbReference type="FunFam" id="3.30.450.70:FF:000004">
    <property type="entry name" value="Trafficking protein particle complex 1"/>
    <property type="match status" value="1"/>
</dbReference>
<keyword evidence="2 7" id="KW-0256">Endoplasmic reticulum</keyword>
<proteinExistence type="inferred from homology"/>
<dbReference type="AlphaFoldDB" id="A0A0T6B7X3"/>
<evidence type="ECO:0000313" key="8">
    <source>
        <dbReference type="EMBL" id="KRT83464.1"/>
    </source>
</evidence>
<evidence type="ECO:0000256" key="2">
    <source>
        <dbReference type="ARBA" id="ARBA00022824"/>
    </source>
</evidence>
<evidence type="ECO:0000256" key="7">
    <source>
        <dbReference type="RuleBase" id="RU366065"/>
    </source>
</evidence>
<dbReference type="CDD" id="cd14855">
    <property type="entry name" value="TRAPPC1_MUM2"/>
    <property type="match status" value="1"/>
</dbReference>
<evidence type="ECO:0000256" key="5">
    <source>
        <dbReference type="ARBA" id="ARBA00038167"/>
    </source>
</evidence>
<dbReference type="Pfam" id="PF04099">
    <property type="entry name" value="Sybindin"/>
    <property type="match status" value="1"/>
</dbReference>